<evidence type="ECO:0000259" key="2">
    <source>
        <dbReference type="Pfam" id="PF09811"/>
    </source>
</evidence>
<comment type="similarity">
    <text evidence="1">Belongs to the LTO1 family.</text>
</comment>
<proteinExistence type="inferred from homology"/>
<protein>
    <recommendedName>
        <fullName evidence="2">Essential protein Yae1 N-terminal domain-containing protein</fullName>
    </recommendedName>
</protein>
<dbReference type="AlphaFoldDB" id="A0A8H7TRU6"/>
<dbReference type="EMBL" id="JADCTT010000003">
    <property type="protein sequence ID" value="KAF9754517.1"/>
    <property type="molecule type" value="Genomic_DNA"/>
</dbReference>
<accession>A0A8H7TRU6</accession>
<dbReference type="PANTHER" id="PTHR28532:SF1">
    <property type="entry name" value="ORAL CANCER OVEREXPRESSED 1"/>
    <property type="match status" value="1"/>
</dbReference>
<dbReference type="Proteomes" id="UP000616885">
    <property type="component" value="Unassembled WGS sequence"/>
</dbReference>
<gene>
    <name evidence="3" type="ORF">IM811_009958</name>
</gene>
<name>A0A8H7TRU6_BIOOC</name>
<evidence type="ECO:0000313" key="3">
    <source>
        <dbReference type="EMBL" id="KAF9754517.1"/>
    </source>
</evidence>
<organism evidence="3 4">
    <name type="scientific">Bionectria ochroleuca</name>
    <name type="common">Gliocladium roseum</name>
    <dbReference type="NCBI Taxonomy" id="29856"/>
    <lineage>
        <taxon>Eukaryota</taxon>
        <taxon>Fungi</taxon>
        <taxon>Dikarya</taxon>
        <taxon>Ascomycota</taxon>
        <taxon>Pezizomycotina</taxon>
        <taxon>Sordariomycetes</taxon>
        <taxon>Hypocreomycetidae</taxon>
        <taxon>Hypocreales</taxon>
        <taxon>Bionectriaceae</taxon>
        <taxon>Clonostachys</taxon>
    </lineage>
</organism>
<dbReference type="PANTHER" id="PTHR28532">
    <property type="entry name" value="GEO13458P1"/>
    <property type="match status" value="1"/>
</dbReference>
<evidence type="ECO:0000313" key="4">
    <source>
        <dbReference type="Proteomes" id="UP000616885"/>
    </source>
</evidence>
<reference evidence="3" key="1">
    <citation type="submission" date="2020-10" db="EMBL/GenBank/DDBJ databases">
        <title>High-Quality Genome Resource of Clonostachys rosea strain S41 by Oxford Nanopore Long-Read Sequencing.</title>
        <authorList>
            <person name="Wang H."/>
        </authorList>
    </citation>
    <scope>NUCLEOTIDE SEQUENCE</scope>
    <source>
        <strain evidence="3">S41</strain>
    </source>
</reference>
<evidence type="ECO:0000256" key="1">
    <source>
        <dbReference type="ARBA" id="ARBA00038090"/>
    </source>
</evidence>
<comment type="caution">
    <text evidence="3">The sequence shown here is derived from an EMBL/GenBank/DDBJ whole genome shotgun (WGS) entry which is preliminary data.</text>
</comment>
<feature type="domain" description="Essential protein Yae1 N-terminal" evidence="2">
    <location>
        <begin position="27"/>
        <end position="64"/>
    </location>
</feature>
<dbReference type="Pfam" id="PF09811">
    <property type="entry name" value="Yae1_N"/>
    <property type="match status" value="1"/>
</dbReference>
<sequence>MSTERRPPSPDLFDDILNVESRLHDAGYNDGLKDGNQAGIVEGRGFGLQKGFEKFLESGRFAGKAIVWANRLPSKRPASQDEVRSEKTLPPLPNNARLEKNIETLYSLVDPKVLSLENSDASVQDFDDRLKKAEGKARIIERVVGEPAEQVLEMVFSSEHLGHNRHARVLAFHDTRARSIACS</sequence>
<dbReference type="InterPro" id="IPR052436">
    <property type="entry name" value="LTO1_adapter"/>
</dbReference>
<dbReference type="InterPro" id="IPR019191">
    <property type="entry name" value="Essential_protein_Yae1_N"/>
</dbReference>